<protein>
    <submittedName>
        <fullName evidence="1">Uncharacterized protein</fullName>
    </submittedName>
</protein>
<sequence>MSKQNKADVLYVCYPLFLVGMNKRFISIRNESVRLL</sequence>
<evidence type="ECO:0000313" key="1">
    <source>
        <dbReference type="EMBL" id="SUB86259.1"/>
    </source>
</evidence>
<reference evidence="1 2" key="1">
    <citation type="submission" date="2018-06" db="EMBL/GenBank/DDBJ databases">
        <authorList>
            <consortium name="Pathogen Informatics"/>
            <person name="Doyle S."/>
        </authorList>
    </citation>
    <scope>NUCLEOTIDE SEQUENCE [LARGE SCALE GENOMIC DNA]</scope>
    <source>
        <strain evidence="1 2">NCTC11157</strain>
    </source>
</reference>
<dbReference type="Proteomes" id="UP000254072">
    <property type="component" value="Unassembled WGS sequence"/>
</dbReference>
<evidence type="ECO:0000313" key="2">
    <source>
        <dbReference type="Proteomes" id="UP000254072"/>
    </source>
</evidence>
<organism evidence="1 2">
    <name type="scientific">Prevotella disiens</name>
    <dbReference type="NCBI Taxonomy" id="28130"/>
    <lineage>
        <taxon>Bacteria</taxon>
        <taxon>Pseudomonadati</taxon>
        <taxon>Bacteroidota</taxon>
        <taxon>Bacteroidia</taxon>
        <taxon>Bacteroidales</taxon>
        <taxon>Prevotellaceae</taxon>
        <taxon>Prevotella</taxon>
    </lineage>
</organism>
<dbReference type="AlphaFoldDB" id="A0A379E117"/>
<accession>A0A379E117</accession>
<proteinExistence type="predicted"/>
<name>A0A379E117_9BACT</name>
<dbReference type="EMBL" id="UGTL01000001">
    <property type="protein sequence ID" value="SUB86259.1"/>
    <property type="molecule type" value="Genomic_DNA"/>
</dbReference>
<gene>
    <name evidence="1" type="ORF">NCTC11157_02008</name>
</gene>